<feature type="region of interest" description="Disordered" evidence="1">
    <location>
        <begin position="19"/>
        <end position="46"/>
    </location>
</feature>
<evidence type="ECO:0000313" key="3">
    <source>
        <dbReference type="Proteomes" id="UP001222932"/>
    </source>
</evidence>
<keyword evidence="3" id="KW-1185">Reference proteome</keyword>
<evidence type="ECO:0000256" key="1">
    <source>
        <dbReference type="SAM" id="MobiDB-lite"/>
    </source>
</evidence>
<protein>
    <submittedName>
        <fullName evidence="2">Uncharacterized protein</fullName>
    </submittedName>
</protein>
<dbReference type="Proteomes" id="UP001222932">
    <property type="component" value="Unassembled WGS sequence"/>
</dbReference>
<feature type="region of interest" description="Disordered" evidence="1">
    <location>
        <begin position="73"/>
        <end position="94"/>
    </location>
</feature>
<reference evidence="2" key="2">
    <citation type="submission" date="2023-06" db="EMBL/GenBank/DDBJ databases">
        <authorList>
            <person name="Kobayashi Y."/>
            <person name="Kayamori A."/>
            <person name="Aoki K."/>
            <person name="Shiwa Y."/>
            <person name="Fujita N."/>
            <person name="Sugita T."/>
            <person name="Iwasaki W."/>
            <person name="Tanaka N."/>
            <person name="Takashima M."/>
        </authorList>
    </citation>
    <scope>NUCLEOTIDE SEQUENCE</scope>
    <source>
        <strain evidence="2">HIS016</strain>
    </source>
</reference>
<organism evidence="2 3">
    <name type="scientific">Cutaneotrichosporon spelunceum</name>
    <dbReference type="NCBI Taxonomy" id="1672016"/>
    <lineage>
        <taxon>Eukaryota</taxon>
        <taxon>Fungi</taxon>
        <taxon>Dikarya</taxon>
        <taxon>Basidiomycota</taxon>
        <taxon>Agaricomycotina</taxon>
        <taxon>Tremellomycetes</taxon>
        <taxon>Trichosporonales</taxon>
        <taxon>Trichosporonaceae</taxon>
        <taxon>Cutaneotrichosporon</taxon>
    </lineage>
</organism>
<dbReference type="EMBL" id="BTCM01000005">
    <property type="protein sequence ID" value="GMK58329.1"/>
    <property type="molecule type" value="Genomic_DNA"/>
</dbReference>
<name>A0AAD3YDV2_9TREE</name>
<dbReference type="AlphaFoldDB" id="A0AAD3YDV2"/>
<evidence type="ECO:0000313" key="2">
    <source>
        <dbReference type="EMBL" id="GMK58329.1"/>
    </source>
</evidence>
<accession>A0AAD3YDV2</accession>
<proteinExistence type="predicted"/>
<gene>
    <name evidence="2" type="ORF">CspeluHIS016_0503610</name>
</gene>
<comment type="caution">
    <text evidence="2">The sequence shown here is derived from an EMBL/GenBank/DDBJ whole genome shotgun (WGS) entry which is preliminary data.</text>
</comment>
<reference evidence="2" key="1">
    <citation type="journal article" date="2023" name="BMC Genomics">
        <title>Chromosome-level genome assemblies of Cutaneotrichosporon spp. (Trichosporonales, Basidiomycota) reveal imbalanced evolution between nucleotide sequences and chromosome synteny.</title>
        <authorList>
            <person name="Kobayashi Y."/>
            <person name="Kayamori A."/>
            <person name="Aoki K."/>
            <person name="Shiwa Y."/>
            <person name="Matsutani M."/>
            <person name="Fujita N."/>
            <person name="Sugita T."/>
            <person name="Iwasaki W."/>
            <person name="Tanaka N."/>
            <person name="Takashima M."/>
        </authorList>
    </citation>
    <scope>NUCLEOTIDE SEQUENCE</scope>
    <source>
        <strain evidence="2">HIS016</strain>
    </source>
</reference>
<sequence>MARARGRGGSNAEVFSATLRELQDDMNEGTEAGGGPRAVGTGRAPGVPSLEGVAEIAEEMGLAVPPPAFVRGRKDGVWGKSGRGRRKGMSRSAGRKSALDAFFDMMDGEE</sequence>